<keyword evidence="7" id="KW-0442">Lipid degradation</keyword>
<evidence type="ECO:0000256" key="11">
    <source>
        <dbReference type="PROSITE-ProRule" id="PRU00191"/>
    </source>
</evidence>
<dbReference type="Ensembl" id="ENSPCLT00000027436.1">
    <property type="protein sequence ID" value="ENSPCLP00000020095.1"/>
    <property type="gene ID" value="ENSPCLG00000017327.1"/>
</dbReference>
<dbReference type="AlphaFoldDB" id="A0A669QK72"/>
<keyword evidence="14" id="KW-1185">Reference proteome</keyword>
<dbReference type="PANTHER" id="PTHR19969:SF8">
    <property type="entry name" value="ADAPTER MOLECULE CRK"/>
    <property type="match status" value="1"/>
</dbReference>
<evidence type="ECO:0000256" key="5">
    <source>
        <dbReference type="ARBA" id="ARBA00022801"/>
    </source>
</evidence>
<reference evidence="13" key="2">
    <citation type="submission" date="2025-09" db="UniProtKB">
        <authorList>
            <consortium name="Ensembl"/>
        </authorList>
    </citation>
    <scope>IDENTIFICATION</scope>
</reference>
<dbReference type="Pfam" id="PF00017">
    <property type="entry name" value="SH2"/>
    <property type="match status" value="1"/>
</dbReference>
<dbReference type="InterPro" id="IPR051184">
    <property type="entry name" value="Tyrosine-phos_adapter"/>
</dbReference>
<protein>
    <recommendedName>
        <fullName evidence="2">phosphoinositide phospholipase C</fullName>
        <ecNumber evidence="2">3.1.4.11</ecNumber>
    </recommendedName>
</protein>
<dbReference type="GO" id="GO:0030971">
    <property type="term" value="F:receptor tyrosine kinase binding"/>
    <property type="evidence" value="ECO:0007669"/>
    <property type="project" value="TreeGrafter"/>
</dbReference>
<dbReference type="GO" id="GO:0016042">
    <property type="term" value="P:lipid catabolic process"/>
    <property type="evidence" value="ECO:0007669"/>
    <property type="project" value="UniProtKB-KW"/>
</dbReference>
<evidence type="ECO:0000256" key="9">
    <source>
        <dbReference type="ARBA" id="ARBA00023098"/>
    </source>
</evidence>
<dbReference type="GO" id="GO:0004435">
    <property type="term" value="F:phosphatidylinositol-4,5-bisphosphate phospholipase C activity"/>
    <property type="evidence" value="ECO:0007669"/>
    <property type="project" value="UniProtKB-EC"/>
</dbReference>
<proteinExistence type="predicted"/>
<dbReference type="EC" id="3.1.4.11" evidence="2"/>
<dbReference type="SUPFAM" id="SSF55550">
    <property type="entry name" value="SH2 domain"/>
    <property type="match status" value="1"/>
</dbReference>
<keyword evidence="10" id="KW-0807">Transducer</keyword>
<dbReference type="InterPro" id="IPR000980">
    <property type="entry name" value="SH2"/>
</dbReference>
<dbReference type="GO" id="GO:0005737">
    <property type="term" value="C:cytoplasm"/>
    <property type="evidence" value="ECO:0007669"/>
    <property type="project" value="TreeGrafter"/>
</dbReference>
<evidence type="ECO:0000259" key="12">
    <source>
        <dbReference type="PROSITE" id="PS50001"/>
    </source>
</evidence>
<evidence type="ECO:0000256" key="2">
    <source>
        <dbReference type="ARBA" id="ARBA00012368"/>
    </source>
</evidence>
<feature type="domain" description="SH2" evidence="12">
    <location>
        <begin position="96"/>
        <end position="203"/>
    </location>
</feature>
<keyword evidence="4" id="KW-0677">Repeat</keyword>
<evidence type="ECO:0000256" key="8">
    <source>
        <dbReference type="ARBA" id="ARBA00022999"/>
    </source>
</evidence>
<evidence type="ECO:0000256" key="1">
    <source>
        <dbReference type="ARBA" id="ARBA00001913"/>
    </source>
</evidence>
<name>A0A669QK72_PHACC</name>
<evidence type="ECO:0000313" key="13">
    <source>
        <dbReference type="Ensembl" id="ENSPCLP00000020095.1"/>
    </source>
</evidence>
<dbReference type="Proteomes" id="UP000472261">
    <property type="component" value="Unplaced"/>
</dbReference>
<organism evidence="13 14">
    <name type="scientific">Phasianus colchicus</name>
    <name type="common">Common pheasant</name>
    <dbReference type="NCBI Taxonomy" id="9054"/>
    <lineage>
        <taxon>Eukaryota</taxon>
        <taxon>Metazoa</taxon>
        <taxon>Chordata</taxon>
        <taxon>Craniata</taxon>
        <taxon>Vertebrata</taxon>
        <taxon>Euteleostomi</taxon>
        <taxon>Archelosauria</taxon>
        <taxon>Archosauria</taxon>
        <taxon>Dinosauria</taxon>
        <taxon>Saurischia</taxon>
        <taxon>Theropoda</taxon>
        <taxon>Coelurosauria</taxon>
        <taxon>Aves</taxon>
        <taxon>Neognathae</taxon>
        <taxon>Galloanserae</taxon>
        <taxon>Galliformes</taxon>
        <taxon>Phasianidae</taxon>
        <taxon>Phasianinae</taxon>
        <taxon>Phasianus</taxon>
    </lineage>
</organism>
<dbReference type="GO" id="GO:0016477">
    <property type="term" value="P:cell migration"/>
    <property type="evidence" value="ECO:0007669"/>
    <property type="project" value="TreeGrafter"/>
</dbReference>
<evidence type="ECO:0000256" key="4">
    <source>
        <dbReference type="ARBA" id="ARBA00022737"/>
    </source>
</evidence>
<comment type="cofactor">
    <cofactor evidence="1">
        <name>Ca(2+)</name>
        <dbReference type="ChEBI" id="CHEBI:29108"/>
    </cofactor>
</comment>
<dbReference type="GO" id="GO:0007167">
    <property type="term" value="P:enzyme-linked receptor protein signaling pathway"/>
    <property type="evidence" value="ECO:0007669"/>
    <property type="project" value="TreeGrafter"/>
</dbReference>
<dbReference type="PRINTS" id="PR00401">
    <property type="entry name" value="SH2DOMAIN"/>
</dbReference>
<reference evidence="13" key="1">
    <citation type="submission" date="2025-08" db="UniProtKB">
        <authorList>
            <consortium name="Ensembl"/>
        </authorList>
    </citation>
    <scope>IDENTIFICATION</scope>
</reference>
<sequence length="203" mass="23409">MITRRLACTPAMGVSRCYKDHRQALPKLRWLGGGEWQGAMGSCVTKEQTADCQMTEEPTSYAWNPLYVPLTGSRQRRRPAQKEVSANMELHLAQEWFHGRLGAGRDGRHIAERLLTERCAEMEAPDGSFLVRESGTYVGDYVLSIWHSEKVRHCRIHWRQDATGHKFFLTDTQVFGSLYDLIAYHWETPLRYKGLEIRLTEPV</sequence>
<dbReference type="SMART" id="SM00252">
    <property type="entry name" value="SH2"/>
    <property type="match status" value="1"/>
</dbReference>
<dbReference type="PROSITE" id="PS50001">
    <property type="entry name" value="SH2"/>
    <property type="match status" value="1"/>
</dbReference>
<evidence type="ECO:0000256" key="7">
    <source>
        <dbReference type="ARBA" id="ARBA00022963"/>
    </source>
</evidence>
<keyword evidence="8 11" id="KW-0727">SH2 domain</keyword>
<dbReference type="Gene3D" id="3.30.505.10">
    <property type="entry name" value="SH2 domain"/>
    <property type="match status" value="1"/>
</dbReference>
<keyword evidence="9" id="KW-0443">Lipid metabolism</keyword>
<keyword evidence="3" id="KW-0728">SH3 domain</keyword>
<dbReference type="GO" id="GO:0035591">
    <property type="term" value="F:signaling adaptor activity"/>
    <property type="evidence" value="ECO:0007669"/>
    <property type="project" value="TreeGrafter"/>
</dbReference>
<dbReference type="PANTHER" id="PTHR19969">
    <property type="entry name" value="SH2-SH3 ADAPTOR PROTEIN-RELATED"/>
    <property type="match status" value="1"/>
</dbReference>
<accession>A0A669QK72</accession>
<evidence type="ECO:0000256" key="10">
    <source>
        <dbReference type="ARBA" id="ARBA00023224"/>
    </source>
</evidence>
<evidence type="ECO:0000256" key="6">
    <source>
        <dbReference type="ARBA" id="ARBA00022837"/>
    </source>
</evidence>
<dbReference type="OMA" id="KEVSANM"/>
<dbReference type="InterPro" id="IPR036860">
    <property type="entry name" value="SH2_dom_sf"/>
</dbReference>
<evidence type="ECO:0000313" key="14">
    <source>
        <dbReference type="Proteomes" id="UP000472261"/>
    </source>
</evidence>
<keyword evidence="6" id="KW-0106">Calcium</keyword>
<dbReference type="FunFam" id="3.30.505.10:FF:000011">
    <property type="entry name" value="1-phosphatidylinositol 4,5-bisphosphate phosphodiesterase gamma"/>
    <property type="match status" value="1"/>
</dbReference>
<evidence type="ECO:0000256" key="3">
    <source>
        <dbReference type="ARBA" id="ARBA00022443"/>
    </source>
</evidence>
<keyword evidence="5" id="KW-0378">Hydrolase</keyword>